<name>A0A4Q1K273_9FLAO</name>
<sequence length="417" mass="45158">MSIIIRNARIIENNNPFHNQIVDIKITDGTIETIGTNLQASGDSQEIKLDNLHLSSGWFDTSVSLGEPGFEERETISNGLEVAAKSGFTGIALQPNSNPILDNQSQIHFVKQRAQNKATDLFPIGALTQKSDGIDLAELFDMKNAGAIAFGDYNKNLDNANLLKIALQYTQDFNGKVIAFSQDNTIKGKGIVNEGIVSTQLGLKGIPSLAEELIIARNLFILAYTGGKLHIPTLSSAKSVDLIREAKAKGLEVTCSVAVHNLLVTDAVLASFDANYRVTPPLRTENDRKALINGVLDGTIDCITSDHNPIDIEHKKLEFDLAKNGTIGLESAFSTLQTVLPTEVIVEKLTAGRSVFGIESITIKEGQKANITLFTNEGTATFEEKDILSKSKNSVFLGQATKGKVYGIYNNNQLVLS</sequence>
<dbReference type="InterPro" id="IPR050138">
    <property type="entry name" value="DHOase/Allantoinase_Hydrolase"/>
</dbReference>
<dbReference type="SUPFAM" id="SSF51338">
    <property type="entry name" value="Composite domain of metallo-dependent hydrolases"/>
    <property type="match status" value="1"/>
</dbReference>
<dbReference type="GO" id="GO:0005737">
    <property type="term" value="C:cytoplasm"/>
    <property type="evidence" value="ECO:0007669"/>
    <property type="project" value="TreeGrafter"/>
</dbReference>
<proteinExistence type="predicted"/>
<dbReference type="AlphaFoldDB" id="A0A4Q1K273"/>
<feature type="domain" description="Dihydroorotase catalytic" evidence="2">
    <location>
        <begin position="57"/>
        <end position="237"/>
    </location>
</feature>
<dbReference type="RefSeq" id="WP_129435568.1">
    <property type="nucleotide sequence ID" value="NZ_SBKO01000002.1"/>
</dbReference>
<dbReference type="InterPro" id="IPR032466">
    <property type="entry name" value="Metal_Hydrolase"/>
</dbReference>
<gene>
    <name evidence="3" type="ORF">EQG63_06605</name>
</gene>
<dbReference type="PANTHER" id="PTHR43668:SF2">
    <property type="entry name" value="ALLANTOINASE"/>
    <property type="match status" value="1"/>
</dbReference>
<dbReference type="Gene3D" id="2.30.40.10">
    <property type="entry name" value="Urease, subunit C, domain 1"/>
    <property type="match status" value="1"/>
</dbReference>
<dbReference type="SUPFAM" id="SSF51556">
    <property type="entry name" value="Metallo-dependent hydrolases"/>
    <property type="match status" value="1"/>
</dbReference>
<dbReference type="GO" id="GO:0006145">
    <property type="term" value="P:purine nucleobase catabolic process"/>
    <property type="evidence" value="ECO:0007669"/>
    <property type="project" value="TreeGrafter"/>
</dbReference>
<dbReference type="GO" id="GO:0006221">
    <property type="term" value="P:pyrimidine nucleotide biosynthetic process"/>
    <property type="evidence" value="ECO:0007669"/>
    <property type="project" value="UniProtKB-KW"/>
</dbReference>
<dbReference type="InterPro" id="IPR011059">
    <property type="entry name" value="Metal-dep_hydrolase_composite"/>
</dbReference>
<keyword evidence="1" id="KW-0665">Pyrimidine biosynthesis</keyword>
<evidence type="ECO:0000313" key="4">
    <source>
        <dbReference type="Proteomes" id="UP000290283"/>
    </source>
</evidence>
<dbReference type="Pfam" id="PF12890">
    <property type="entry name" value="DHOase"/>
    <property type="match status" value="1"/>
</dbReference>
<evidence type="ECO:0000259" key="2">
    <source>
        <dbReference type="Pfam" id="PF12890"/>
    </source>
</evidence>
<accession>A0A4Q1K273</accession>
<dbReference type="InterPro" id="IPR004722">
    <property type="entry name" value="DHOase"/>
</dbReference>
<dbReference type="OrthoDB" id="9765462at2"/>
<dbReference type="Gene3D" id="3.20.20.140">
    <property type="entry name" value="Metal-dependent hydrolases"/>
    <property type="match status" value="1"/>
</dbReference>
<dbReference type="GO" id="GO:0046872">
    <property type="term" value="F:metal ion binding"/>
    <property type="evidence" value="ECO:0007669"/>
    <property type="project" value="InterPro"/>
</dbReference>
<evidence type="ECO:0000256" key="1">
    <source>
        <dbReference type="ARBA" id="ARBA00022975"/>
    </source>
</evidence>
<dbReference type="InterPro" id="IPR024403">
    <property type="entry name" value="DHOase_cat"/>
</dbReference>
<dbReference type="CDD" id="cd01317">
    <property type="entry name" value="DHOase_IIa"/>
    <property type="match status" value="1"/>
</dbReference>
<comment type="caution">
    <text evidence="3">The sequence shown here is derived from an EMBL/GenBank/DDBJ whole genome shotgun (WGS) entry which is preliminary data.</text>
</comment>
<evidence type="ECO:0000313" key="3">
    <source>
        <dbReference type="EMBL" id="RXR19110.1"/>
    </source>
</evidence>
<dbReference type="EMBL" id="SBKO01000002">
    <property type="protein sequence ID" value="RXR19110.1"/>
    <property type="molecule type" value="Genomic_DNA"/>
</dbReference>
<protein>
    <submittedName>
        <fullName evidence="3">Dihydroorotase</fullName>
    </submittedName>
</protein>
<dbReference type="GO" id="GO:0004151">
    <property type="term" value="F:dihydroorotase activity"/>
    <property type="evidence" value="ECO:0007669"/>
    <property type="project" value="InterPro"/>
</dbReference>
<dbReference type="Proteomes" id="UP000290283">
    <property type="component" value="Unassembled WGS sequence"/>
</dbReference>
<keyword evidence="4" id="KW-1185">Reference proteome</keyword>
<dbReference type="PANTHER" id="PTHR43668">
    <property type="entry name" value="ALLANTOINASE"/>
    <property type="match status" value="1"/>
</dbReference>
<dbReference type="GO" id="GO:0004038">
    <property type="term" value="F:allantoinase activity"/>
    <property type="evidence" value="ECO:0007669"/>
    <property type="project" value="TreeGrafter"/>
</dbReference>
<reference evidence="4" key="1">
    <citation type="submission" date="2019-01" db="EMBL/GenBank/DDBJ databases">
        <title>Cytophagaceae bacterium strain CAR-16.</title>
        <authorList>
            <person name="Chen W.-M."/>
        </authorList>
    </citation>
    <scope>NUCLEOTIDE SEQUENCE [LARGE SCALE GENOMIC DNA]</scope>
    <source>
        <strain evidence="4">LLJ-11</strain>
    </source>
</reference>
<organism evidence="3 4">
    <name type="scientific">Flavobacterium amnicola</name>
    <dbReference type="NCBI Taxonomy" id="2506422"/>
    <lineage>
        <taxon>Bacteria</taxon>
        <taxon>Pseudomonadati</taxon>
        <taxon>Bacteroidota</taxon>
        <taxon>Flavobacteriia</taxon>
        <taxon>Flavobacteriales</taxon>
        <taxon>Flavobacteriaceae</taxon>
        <taxon>Flavobacterium</taxon>
    </lineage>
</organism>